<dbReference type="SUPFAM" id="SSF48163">
    <property type="entry name" value="An anticodon-binding domain of class I aminoacyl-tRNA synthetases"/>
    <property type="match status" value="1"/>
</dbReference>
<dbReference type="PANTHER" id="PTHR37940">
    <property type="entry name" value="LYSINE--TRNA LIGASE"/>
    <property type="match status" value="1"/>
</dbReference>
<dbReference type="EMBL" id="NHRY01000182">
    <property type="protein sequence ID" value="PPQ31784.1"/>
    <property type="molecule type" value="Genomic_DNA"/>
</dbReference>
<keyword evidence="4 10" id="KW-0436">Ligase</keyword>
<dbReference type="InterPro" id="IPR001412">
    <property type="entry name" value="aa-tRNA-synth_I_CS"/>
</dbReference>
<dbReference type="GO" id="GO:0004824">
    <property type="term" value="F:lysine-tRNA ligase activity"/>
    <property type="evidence" value="ECO:0007669"/>
    <property type="project" value="UniProtKB-UniRule"/>
</dbReference>
<comment type="subcellular location">
    <subcellularLocation>
        <location evidence="1 10">Cytoplasm</location>
    </subcellularLocation>
</comment>
<feature type="binding site" evidence="10">
    <location>
        <position position="294"/>
    </location>
    <ligand>
        <name>ATP</name>
        <dbReference type="ChEBI" id="CHEBI:30616"/>
    </ligand>
</feature>
<evidence type="ECO:0000313" key="11">
    <source>
        <dbReference type="EMBL" id="PPQ31784.1"/>
    </source>
</evidence>
<dbReference type="RefSeq" id="WP_104519888.1">
    <property type="nucleotide sequence ID" value="NZ_NHRY01000182.1"/>
</dbReference>
<keyword evidence="3 10" id="KW-0963">Cytoplasm</keyword>
<dbReference type="HAMAP" id="MF_00177">
    <property type="entry name" value="Lys_tRNA_synth_class1"/>
    <property type="match status" value="1"/>
</dbReference>
<dbReference type="GO" id="GO:0005737">
    <property type="term" value="C:cytoplasm"/>
    <property type="evidence" value="ECO:0007669"/>
    <property type="project" value="UniProtKB-SubCell"/>
</dbReference>
<dbReference type="InterPro" id="IPR014729">
    <property type="entry name" value="Rossmann-like_a/b/a_fold"/>
</dbReference>
<evidence type="ECO:0000256" key="9">
    <source>
        <dbReference type="ARBA" id="ARBA00048573"/>
    </source>
</evidence>
<name>A0A2S6NB15_RHOGL</name>
<dbReference type="Pfam" id="PF01921">
    <property type="entry name" value="tRNA-synt_1f"/>
    <property type="match status" value="1"/>
</dbReference>
<dbReference type="Gene3D" id="1.10.10.350">
    <property type="match status" value="1"/>
</dbReference>
<dbReference type="GO" id="GO:0000049">
    <property type="term" value="F:tRNA binding"/>
    <property type="evidence" value="ECO:0007669"/>
    <property type="project" value="InterPro"/>
</dbReference>
<organism evidence="11 12">
    <name type="scientific">Rhodopila globiformis</name>
    <name type="common">Rhodopseudomonas globiformis</name>
    <dbReference type="NCBI Taxonomy" id="1071"/>
    <lineage>
        <taxon>Bacteria</taxon>
        <taxon>Pseudomonadati</taxon>
        <taxon>Pseudomonadota</taxon>
        <taxon>Alphaproteobacteria</taxon>
        <taxon>Acetobacterales</taxon>
        <taxon>Acetobacteraceae</taxon>
        <taxon>Rhodopila</taxon>
    </lineage>
</organism>
<comment type="catalytic activity">
    <reaction evidence="9 10">
        <text>tRNA(Lys) + L-lysine + ATP = L-lysyl-tRNA(Lys) + AMP + diphosphate</text>
        <dbReference type="Rhea" id="RHEA:20792"/>
        <dbReference type="Rhea" id="RHEA-COMP:9696"/>
        <dbReference type="Rhea" id="RHEA-COMP:9697"/>
        <dbReference type="ChEBI" id="CHEBI:30616"/>
        <dbReference type="ChEBI" id="CHEBI:32551"/>
        <dbReference type="ChEBI" id="CHEBI:33019"/>
        <dbReference type="ChEBI" id="CHEBI:78442"/>
        <dbReference type="ChEBI" id="CHEBI:78529"/>
        <dbReference type="ChEBI" id="CHEBI:456215"/>
        <dbReference type="EC" id="6.1.1.6"/>
    </reaction>
</comment>
<accession>A0A2S6NB15</accession>
<dbReference type="PANTHER" id="PTHR37940:SF1">
    <property type="entry name" value="LYSINE--TRNA LIGASE"/>
    <property type="match status" value="1"/>
</dbReference>
<dbReference type="InterPro" id="IPR002904">
    <property type="entry name" value="Lys-tRNA-ligase"/>
</dbReference>
<evidence type="ECO:0000256" key="6">
    <source>
        <dbReference type="ARBA" id="ARBA00022840"/>
    </source>
</evidence>
<evidence type="ECO:0000256" key="8">
    <source>
        <dbReference type="ARBA" id="ARBA00023146"/>
    </source>
</evidence>
<evidence type="ECO:0000313" key="12">
    <source>
        <dbReference type="Proteomes" id="UP000239724"/>
    </source>
</evidence>
<dbReference type="NCBIfam" id="NF001968">
    <property type="entry name" value="PRK00750.1-2"/>
    <property type="match status" value="1"/>
</dbReference>
<evidence type="ECO:0000256" key="2">
    <source>
        <dbReference type="ARBA" id="ARBA00005594"/>
    </source>
</evidence>
<evidence type="ECO:0000256" key="3">
    <source>
        <dbReference type="ARBA" id="ARBA00022490"/>
    </source>
</evidence>
<keyword evidence="12" id="KW-1185">Reference proteome</keyword>
<gene>
    <name evidence="10" type="primary">lysS</name>
    <name evidence="11" type="ORF">CCS01_16315</name>
</gene>
<reference evidence="11 12" key="1">
    <citation type="journal article" date="2018" name="Arch. Microbiol.">
        <title>New insights into the metabolic potential of the phototrophic purple bacterium Rhodopila globiformis DSM 161(T) from its draft genome sequence and evidence for a vanadium-dependent nitrogenase.</title>
        <authorList>
            <person name="Imhoff J.F."/>
            <person name="Rahn T."/>
            <person name="Kunzel S."/>
            <person name="Neulinger S.C."/>
        </authorList>
    </citation>
    <scope>NUCLEOTIDE SEQUENCE [LARGE SCALE GENOMIC DNA]</scope>
    <source>
        <strain evidence="11 12">DSM 161</strain>
    </source>
</reference>
<sequence length="529" mass="58272">MSDTLRNDVPGTPKAWPFEEAKKVAQRLAAFGKTHALFETGYGPSGLPHIGTFGEVARTSWVRRAFTEITGLPSKLLAFSDDMDGLRKVPDNVPNRDLLAQHLGKPLTRIPDPFGTHDSFGAHNNARLRAFLDSFGFEYEFASSTEYYTTGRFDAALVRVLECYEAVMAATLPTLRAERQATYSPILPIHPQTGIVMQVPMDAIDAAAGTVTWTDPATGETFTTSVKGGGCKLQWKADWAMRWYALSVDYEMSGKDLIDSVKLSGKICRILGGKPPEGMTYELFLDQDGQKISKSKGNGLSVDEWLTYAPPVSLAQFMYNQPQRAKRLFFDVIPRAVDEYVANLEKARTQPPEEQRGNPTWHIHAGSLPGHAGSPVSFAMLLNLASVVNADAPEILWGFIRRYVPGASPETQPLLAQLVDHAIAYYRDFVRPEKRYREPDATERAALEDLADSLAALPADASAETIQNAVFAVGKRHPFPELRSFFGCLYQVLLGQQEGPRFGGFVALYGIPETIALIRTALARRADAA</sequence>
<comment type="similarity">
    <text evidence="2 10">Belongs to the class-I aminoacyl-tRNA synthetase family.</text>
</comment>
<dbReference type="OrthoDB" id="9803151at2"/>
<keyword evidence="5 10" id="KW-0547">Nucleotide-binding</keyword>
<proteinExistence type="inferred from homology"/>
<keyword evidence="8 10" id="KW-0030">Aminoacyl-tRNA synthetase</keyword>
<dbReference type="AlphaFoldDB" id="A0A2S6NB15"/>
<dbReference type="NCBIfam" id="TIGR00467">
    <property type="entry name" value="lysS_arch"/>
    <property type="match status" value="1"/>
</dbReference>
<dbReference type="Proteomes" id="UP000239724">
    <property type="component" value="Unassembled WGS sequence"/>
</dbReference>
<keyword evidence="7 10" id="KW-0648">Protein biosynthesis</keyword>
<dbReference type="PROSITE" id="PS00178">
    <property type="entry name" value="AA_TRNA_LIGASE_I"/>
    <property type="match status" value="1"/>
</dbReference>
<dbReference type="InterPro" id="IPR020751">
    <property type="entry name" value="aa-tRNA-synth_I_codon-bd_sub2"/>
</dbReference>
<evidence type="ECO:0000256" key="1">
    <source>
        <dbReference type="ARBA" id="ARBA00004496"/>
    </source>
</evidence>
<dbReference type="GO" id="GO:0005524">
    <property type="term" value="F:ATP binding"/>
    <property type="evidence" value="ECO:0007669"/>
    <property type="project" value="UniProtKB-UniRule"/>
</dbReference>
<dbReference type="GO" id="GO:0006430">
    <property type="term" value="P:lysyl-tRNA aminoacylation"/>
    <property type="evidence" value="ECO:0007669"/>
    <property type="project" value="UniProtKB-UniRule"/>
</dbReference>
<evidence type="ECO:0000256" key="4">
    <source>
        <dbReference type="ARBA" id="ARBA00022598"/>
    </source>
</evidence>
<dbReference type="SUPFAM" id="SSF52374">
    <property type="entry name" value="Nucleotidylyl transferase"/>
    <property type="match status" value="1"/>
</dbReference>
<dbReference type="EC" id="6.1.1.6" evidence="10"/>
<keyword evidence="6 10" id="KW-0067">ATP-binding</keyword>
<protein>
    <recommendedName>
        <fullName evidence="10">Lysine--tRNA ligase</fullName>
        <ecNumber evidence="10">6.1.1.6</ecNumber>
    </recommendedName>
    <alternativeName>
        <fullName evidence="10">Lysyl-tRNA synthetase</fullName>
        <shortName evidence="10">LysRS</shortName>
    </alternativeName>
</protein>
<dbReference type="InterPro" id="IPR008925">
    <property type="entry name" value="aa_tRNA-synth_I_cd-bd_sf"/>
</dbReference>
<evidence type="ECO:0000256" key="5">
    <source>
        <dbReference type="ARBA" id="ARBA00022741"/>
    </source>
</evidence>
<evidence type="ECO:0000256" key="10">
    <source>
        <dbReference type="HAMAP-Rule" id="MF_00177"/>
    </source>
</evidence>
<comment type="caution">
    <text evidence="11">The sequence shown here is derived from an EMBL/GenBank/DDBJ whole genome shotgun (WGS) entry which is preliminary data.</text>
</comment>
<evidence type="ECO:0000256" key="7">
    <source>
        <dbReference type="ARBA" id="ARBA00022917"/>
    </source>
</evidence>
<feature type="short sequence motif" description="'HIGH' region" evidence="10">
    <location>
        <begin position="44"/>
        <end position="52"/>
    </location>
</feature>
<dbReference type="Gene3D" id="3.40.50.620">
    <property type="entry name" value="HUPs"/>
    <property type="match status" value="2"/>
</dbReference>
<feature type="short sequence motif" description="'KMSKS' region" evidence="10">
    <location>
        <begin position="291"/>
        <end position="295"/>
    </location>
</feature>